<feature type="transmembrane region" description="Helical" evidence="2">
    <location>
        <begin position="463"/>
        <end position="491"/>
    </location>
</feature>
<keyword evidence="2" id="KW-0472">Membrane</keyword>
<dbReference type="SUPFAM" id="SSF82714">
    <property type="entry name" value="Multidrug efflux transporter AcrB TolC docking domain, DN and DC subdomains"/>
    <property type="match status" value="2"/>
</dbReference>
<dbReference type="Gene3D" id="3.30.2090.10">
    <property type="entry name" value="Multidrug efflux transporter AcrB TolC docking domain, DN and DC subdomains"/>
    <property type="match status" value="2"/>
</dbReference>
<name>A0A0S2DH47_LYSEN</name>
<sequence length="1033" mass="108524">MKLGISAWSIKNPIPVSVLFIALLLAGLAGYKALPIKLFPDVSFPIVQVAVSLPGAAPSEVETQITREIEGALASIADVDHVSSTVSLGLSSTTVEFVVGADAQKATDEVRAAIDGVRATLPRGIEEPVVRRFDIDQMPILTYAVSAPAMSDVELSWFVDDTVAREVIGARGVAQVARVGGVEREINVTLDPARLEALGLSAPQVNDALRGFSADIGGGSARIGGHQQTVRVLNAAQNVESLRQLTIPTGDGRSVRLGDVAQVGSGGAERSSLALLDGAPVVGFQVMKTKAASDVEVEAATIEAVDDLARRHPGLRFTRILSSAENTRHSFDATVHTLVEGMLLAALVVLAFLRDWRATAIAAVAMPISLVPTFAIMALLGFSLNMITLLALTLVIGILVDDAIVEIENIQKRIQLGETPFQAAFEGSDAIGLAVTATTLAIVVVFLPVSFLSGFIGQFFFEFGITVAVSVLSSLVVARMLTPLMCAYFLAPQAQAHERKPFRGTYRRALDWALDHRWISLALGVAIFVGSLFLAAALPTGFTPPSDNGIVQISLEGAPGATLDDLQASTQRLTRELRKRDDVQSVFATLATDAAGSSGVTVLLRADRELTTQQFQADIRTLMLSIPDVRLGYGPAGQGGSTVVQVLLSSEDGAALEQAARALEQQMRGLPELANVHEVTPRPGTELIVRLKPEQAARLGVSPEAVAAIARVATIGDIDANSAKFNAGRERLTVRVRLDDAARGDLDVIGALRVPTASGASVPLSAVADLGFQAGAARIERYDRERRAMVEAELHGVSLGQAMARINALPILKQLPPGVTNPAYGQGESQVELFASFGLALAAGIFMIYAVLVLLFRSFFKPITILAALPLSLAGAFLGLLLGGAELGLPALIGLLMLMGLAAKNSILLVEFAIEAERDGASQHQALVSACRERARPIVMTTFAMAAGMVPTALGLGEGSEFRVPMALAVIGGLISSTVLSLVLVPVVYEFVEDAELWLTPKLSRLITHNPAEPQAPSRTATAAAGAGDGGGA</sequence>
<dbReference type="Proteomes" id="UP000061569">
    <property type="component" value="Chromosome"/>
</dbReference>
<dbReference type="KEGG" id="lez:GLE_2566"/>
<dbReference type="STRING" id="69.GLE_2566"/>
<evidence type="ECO:0000256" key="1">
    <source>
        <dbReference type="SAM" id="MobiDB-lite"/>
    </source>
</evidence>
<feature type="transmembrane region" description="Helical" evidence="2">
    <location>
        <begin position="833"/>
        <end position="856"/>
    </location>
</feature>
<evidence type="ECO:0000256" key="2">
    <source>
        <dbReference type="SAM" id="Phobius"/>
    </source>
</evidence>
<evidence type="ECO:0000313" key="4">
    <source>
        <dbReference type="Proteomes" id="UP000061569"/>
    </source>
</evidence>
<dbReference type="SUPFAM" id="SSF82693">
    <property type="entry name" value="Multidrug efflux transporter AcrB pore domain, PN1, PN2, PC1 and PC2 subdomains"/>
    <property type="match status" value="3"/>
</dbReference>
<feature type="transmembrane region" description="Helical" evidence="2">
    <location>
        <begin position="891"/>
        <end position="914"/>
    </location>
</feature>
<feature type="transmembrane region" description="Helical" evidence="2">
    <location>
        <begin position="966"/>
        <end position="989"/>
    </location>
</feature>
<dbReference type="PRINTS" id="PR00702">
    <property type="entry name" value="ACRIFLAVINRP"/>
</dbReference>
<dbReference type="SUPFAM" id="SSF82866">
    <property type="entry name" value="Multidrug efflux transporter AcrB transmembrane domain"/>
    <property type="match status" value="2"/>
</dbReference>
<dbReference type="PATRIC" id="fig|69.6.peg.2525"/>
<feature type="transmembrane region" description="Helical" evidence="2">
    <location>
        <begin position="333"/>
        <end position="353"/>
    </location>
</feature>
<feature type="transmembrane region" description="Helical" evidence="2">
    <location>
        <begin position="360"/>
        <end position="380"/>
    </location>
</feature>
<dbReference type="EMBL" id="CP013140">
    <property type="protein sequence ID" value="ALN57915.1"/>
    <property type="molecule type" value="Genomic_DNA"/>
</dbReference>
<dbReference type="Gene3D" id="3.30.70.1430">
    <property type="entry name" value="Multidrug efflux transporter AcrB pore domain"/>
    <property type="match status" value="2"/>
</dbReference>
<evidence type="ECO:0000313" key="3">
    <source>
        <dbReference type="EMBL" id="ALN57915.1"/>
    </source>
</evidence>
<proteinExistence type="predicted"/>
<dbReference type="Gene3D" id="3.30.70.1320">
    <property type="entry name" value="Multidrug efflux transporter AcrB pore domain like"/>
    <property type="match status" value="1"/>
</dbReference>
<feature type="transmembrane region" description="Helical" evidence="2">
    <location>
        <begin position="935"/>
        <end position="954"/>
    </location>
</feature>
<protein>
    <submittedName>
        <fullName evidence="3">RND transporter, hydrophobe/amphiphile efflux-1 (HAE1) family</fullName>
    </submittedName>
</protein>
<feature type="transmembrane region" description="Helical" evidence="2">
    <location>
        <begin position="863"/>
        <end position="885"/>
    </location>
</feature>
<accession>A0A0S2DH47</accession>
<dbReference type="GO" id="GO:0005886">
    <property type="term" value="C:plasma membrane"/>
    <property type="evidence" value="ECO:0007669"/>
    <property type="project" value="TreeGrafter"/>
</dbReference>
<feature type="region of interest" description="Disordered" evidence="1">
    <location>
        <begin position="1010"/>
        <end position="1033"/>
    </location>
</feature>
<feature type="transmembrane region" description="Helical" evidence="2">
    <location>
        <begin position="386"/>
        <end position="405"/>
    </location>
</feature>
<feature type="transmembrane region" description="Helical" evidence="2">
    <location>
        <begin position="518"/>
        <end position="538"/>
    </location>
</feature>
<dbReference type="Pfam" id="PF00873">
    <property type="entry name" value="ACR_tran"/>
    <property type="match status" value="1"/>
</dbReference>
<dbReference type="Gene3D" id="1.20.1640.10">
    <property type="entry name" value="Multidrug efflux transporter AcrB transmembrane domain"/>
    <property type="match status" value="2"/>
</dbReference>
<dbReference type="Gene3D" id="3.30.70.1440">
    <property type="entry name" value="Multidrug efflux transporter AcrB pore domain"/>
    <property type="match status" value="1"/>
</dbReference>
<keyword evidence="2" id="KW-0812">Transmembrane</keyword>
<dbReference type="AlphaFoldDB" id="A0A0S2DH47"/>
<dbReference type="InterPro" id="IPR027463">
    <property type="entry name" value="AcrB_DN_DC_subdom"/>
</dbReference>
<keyword evidence="2" id="KW-1133">Transmembrane helix</keyword>
<dbReference type="PANTHER" id="PTHR32063:SF77">
    <property type="entry name" value="ACR FAMILY TRANSPORT PROTEIN"/>
    <property type="match status" value="1"/>
</dbReference>
<dbReference type="InterPro" id="IPR001036">
    <property type="entry name" value="Acrflvin-R"/>
</dbReference>
<gene>
    <name evidence="3" type="ORF">GLE_2566</name>
</gene>
<reference evidence="3 4" key="1">
    <citation type="submission" date="2015-11" db="EMBL/GenBank/DDBJ databases">
        <title>Genome sequences of Lysobacter enzymogenes strain C3 and Lysobacter antibioticus ATCC 29479.</title>
        <authorList>
            <person name="Kobayashi D.Y."/>
        </authorList>
    </citation>
    <scope>NUCLEOTIDE SEQUENCE [LARGE SCALE GENOMIC DNA]</scope>
    <source>
        <strain evidence="3 4">C3</strain>
    </source>
</reference>
<organism evidence="3 4">
    <name type="scientific">Lysobacter enzymogenes</name>
    <dbReference type="NCBI Taxonomy" id="69"/>
    <lineage>
        <taxon>Bacteria</taxon>
        <taxon>Pseudomonadati</taxon>
        <taxon>Pseudomonadota</taxon>
        <taxon>Gammaproteobacteria</taxon>
        <taxon>Lysobacterales</taxon>
        <taxon>Lysobacteraceae</taxon>
        <taxon>Lysobacter</taxon>
    </lineage>
</organism>
<feature type="transmembrane region" description="Helical" evidence="2">
    <location>
        <begin position="430"/>
        <end position="451"/>
    </location>
</feature>
<dbReference type="PANTHER" id="PTHR32063">
    <property type="match status" value="1"/>
</dbReference>
<dbReference type="OrthoDB" id="9758757at2"/>
<dbReference type="GO" id="GO:0042910">
    <property type="term" value="F:xenobiotic transmembrane transporter activity"/>
    <property type="evidence" value="ECO:0007669"/>
    <property type="project" value="TreeGrafter"/>
</dbReference>